<dbReference type="InterPro" id="IPR006212">
    <property type="entry name" value="Furin_repeat"/>
</dbReference>
<dbReference type="EMBL" id="CCKQ01002650">
    <property type="protein sequence ID" value="CDW73754.1"/>
    <property type="molecule type" value="Genomic_DNA"/>
</dbReference>
<dbReference type="Gene3D" id="2.10.220.10">
    <property type="entry name" value="Hormone Receptor, Insulin-like Growth Factor Receptor 1, Chain A, domain 2"/>
    <property type="match status" value="3"/>
</dbReference>
<feature type="compositionally biased region" description="Basic and acidic residues" evidence="2">
    <location>
        <begin position="1768"/>
        <end position="1779"/>
    </location>
</feature>
<dbReference type="PANTHER" id="PTHR15332">
    <property type="entry name" value="PROPROTEIN CONVERTASE SUBTILISIN_KEXIN TYPE 5-LIKE"/>
    <property type="match status" value="1"/>
</dbReference>
<keyword evidence="3" id="KW-1133">Transmembrane helix</keyword>
<reference evidence="4 5" key="1">
    <citation type="submission" date="2014-06" db="EMBL/GenBank/DDBJ databases">
        <authorList>
            <person name="Swart Estienne"/>
        </authorList>
    </citation>
    <scope>NUCLEOTIDE SEQUENCE [LARGE SCALE GENOMIC DNA]</scope>
    <source>
        <strain evidence="4 5">130c</strain>
    </source>
</reference>
<feature type="compositionally biased region" description="Polar residues" evidence="2">
    <location>
        <begin position="2168"/>
        <end position="2179"/>
    </location>
</feature>
<proteinExistence type="predicted"/>
<keyword evidence="3" id="KW-0812">Transmembrane</keyword>
<feature type="compositionally biased region" description="Basic residues" evidence="2">
    <location>
        <begin position="2211"/>
        <end position="2224"/>
    </location>
</feature>
<evidence type="ECO:0008006" key="6">
    <source>
        <dbReference type="Google" id="ProtNLM"/>
    </source>
</evidence>
<evidence type="ECO:0000256" key="1">
    <source>
        <dbReference type="SAM" id="Coils"/>
    </source>
</evidence>
<sequence>MKIKAKQRVKRADLNSGGVEINPSTVNSFSILKIYSYIQTTIPNGGFIRVVFPSEVTTNPSTSCTITRPTGMTATCTYSLTATNHIQLLAKLSGGSILDYFELNVQNFKNPASTTKLSSFQIFTLDASSQLLDNQQDFVFLQATSDSFSTVSMTSDSNKVGETGKELTITFTTKNLIPIGGKVYVKFPYWNSDAQGTQFTLQSYLTSTSPVSCTGLRNIATSPTCGFDTATQTLTITNSFFGAAVTSGTIISFKLGNFRNPLTTQVVSGFVISTGDASTGLIDSATQTLQMSIVGSITTASVKPDLTTVQELTRYRVEFFPPVPLSQGCILEIVFPSQITLDQSQLTLVQAFGLPSTQRTISGTIDKTLNSYLITNACPSYRDNSNSAIVYFQNIKNPIYVMTTNSIEINIYDKNSQMIISTLGVGPTVTTTFGSINTQALTSDQTEINSETTVKFSIQPLHQTIKNSKIIITLPIGQMRVLSSCNIQGLNLISSSSTCQTDSAANTISIFNAFQNDYTYSSSQNVEFKISYIKLPPTTGVTGSYTFQVYTQNLGIYYLVDQQTSSNLYKATNGVLLSGSVSTLSLFSAEVTSYTLSFRVKNAIIKGGYVVITLPSQLTIPNPSTSACSNFVNFEATATCIITSNTVRVNDGFKNANFELFTDLKVTISGLKNPRSLQTTGSFTVQTYSSLGDLIDIKTDQMTVTMKDTNVLTTQTVQSNTLVVGSVNYYTFTIASPTPLVNGDKVLIQFPTQLNQPLANTLSSCSGVTNLASSLPCSISGPYGVIVTLSFTQTMTANQAFSFIVRNVANPSSTLQTDLFTAEILDSTNEQVNKNNAALDAFRVKMAQGAPLKTITVAHQITRPFVVTAFTFTFKLENPLPANGQVWIYYPKQITADASQFNCSVSQSTASPKCTIDTSKQNILVKDAANLQVAAGTTFTVNIYGLINSKLAAQTNSFQIETRTSDGNIINYAYQYLTVTNDCDYPCLTCQSGSPSKCLTCDIISQYKLILNNQCIETCPSTYFSLNNQCLKCESQCAECLGEAGFCTKCSAGFYKEGSNCVKKCSSDQYVEDAGTQECLKCKSPCQTCSGKTTICTSCLENQDKNLLYMGFCYSNCPLSSVASGTTTCIPCDSNCLGCSESPSTCTSCYLPLKLNKLDNTCVDTCPVGKTTDSGTTCEYCDPLCRTCELTNVKKCLSCNPGLSYFQKDQTCVGVCPQGTTQITGSDGLSICKTCDAGCKKCQKTSDYCTECDDKLGYLFYKFKCYKDDCPTGYTRLSTTRNICVREGYVCPYGYEFNNFGECELVLQICREGYKLNSDKTKCIPVPGAYIPLIFLIAIAIWTGFVIYKYRKTHAPIDIITMLLTFYTFVQTVSYITMLGLAFELDYVMVKGVHMMAFISMYLANAIFGLVFHLKYRKEDPAFVHWYSENKKWYNIYKYTIFIFNFKSIRGIYSQLFPPRTYFNAGFSDRYKNLIKPLFLVTVFNYVIQVMPVIAMDIYNFIYIPWGYQIMVMSIDNMIMGLGIFILEIIEFAHYKKLAIQEGNLMQNQRGYLLRKMPQDDNVMSVIEDENSMMSLNKDNLLRAQDATFDYEKKMIISESGRKSHLKRQEATEKEVLEKLVRKLNEEQKFNRIYDDQDEDQVNLMDPLEREKLRQTQILLEDPMAQDKRKKYEKEQLREKVENKLSFRQQVVQPGPHQTYLQKKIYNDLQYPLFGDRDLSSYGLLDVTQDPNNTTLDIINQTMIEPSAPIKQQQNEENLESARTEKFEHQRHSDQEIISKDFNQSQKLGNKTRSMSTQNLLRQLALHDIDFDEPSKNIEEFNKFKKEFQEDLEKQRRELNIKKRDCQSCDDEIMREWYDDMAPESDFDRSEFSHESYPNNTKKLNDVEYLAKLELFRERLKFKYHYNNCYTHINDPYNKKSYNLAKTKNVTRRTQTYEKDIAIGYDPFAKDHNYQHLLDEDMIAELDLEFMPNLIENLIDNISSEESFIEMKKDTVPEEDQANSDDSDFDFEKIKQSKKRKKDIQFDLDDIIGMFDIDDFGNIMLNRDTMRDNLNRKVNNNGYLIDNQRNIVNQDGVIIFEFAELDENEEIPLPYRFEKRKKQLLKQEEKFHQVHSERQFDIDSILQGEEDKIEEEFQKLKDVSRPSSVDSMIGDLPTKFDKNIAENPDNSDGAIQSQPFDLGEDGFAIKNEDSARKRDRELAKAYGGKPPKAKKKKRTNKKKKSELDGDRQLTDRLFPYLQQEEERVKRMAMISYGIQNNSAVKPINSLLEETKPDELRKTKDFESFFKDQMKEIQQYRQEAKDQLALQQVQSQPPFQITEQMTDEDLDVDFPAQQIQFYHDDNQNAENIKRIDSATTDKTFMNNWGSQALQNQQQEVQPDPMQELIQQDAEKANRFFERVNRNKQNQSAAYKSNSGNQSQLIRNQQILNTVNAASNMNFYQANPMLNNQPQSILSMSSIPLNQMDTGDDQNFNHIMPQDKVLQTGSVQAKKFDFYLPVSKGQAQVKKNLLKGKEKKDISFSEIGRMQLAGNAKNSDNNNNGERKIKGLEKVYLQRYPAPPKTTQGESRTIYGGAGGNVGQKRKLLGQGQFRSNTINDSNQLNRINNRGAYDQNLSGSAGVNEGFNQMLNQDLVDYDSNPNHTTSGGRLQVTTGQYENLNQLQNNNWF</sequence>
<feature type="transmembrane region" description="Helical" evidence="3">
    <location>
        <begin position="1508"/>
        <end position="1530"/>
    </location>
</feature>
<feature type="compositionally biased region" description="Polar residues" evidence="2">
    <location>
        <begin position="1781"/>
        <end position="1791"/>
    </location>
</feature>
<gene>
    <name evidence="4" type="primary">Contig17260.g18383</name>
    <name evidence="4" type="ORF">STYLEM_2742</name>
</gene>
<dbReference type="InParanoid" id="A0A077ZV41"/>
<feature type="transmembrane region" description="Helical" evidence="3">
    <location>
        <begin position="1478"/>
        <end position="1502"/>
    </location>
</feature>
<evidence type="ECO:0000313" key="4">
    <source>
        <dbReference type="EMBL" id="CDW73754.1"/>
    </source>
</evidence>
<feature type="transmembrane region" description="Helical" evidence="3">
    <location>
        <begin position="1360"/>
        <end position="1383"/>
    </location>
</feature>
<name>A0A077ZV41_STYLE</name>
<feature type="coiled-coil region" evidence="1">
    <location>
        <begin position="1818"/>
        <end position="1852"/>
    </location>
</feature>
<feature type="region of interest" description="Disordered" evidence="2">
    <location>
        <begin position="1768"/>
        <end position="1791"/>
    </location>
</feature>
<keyword evidence="1" id="KW-0175">Coiled coil</keyword>
<organism evidence="4 5">
    <name type="scientific">Stylonychia lemnae</name>
    <name type="common">Ciliate</name>
    <dbReference type="NCBI Taxonomy" id="5949"/>
    <lineage>
        <taxon>Eukaryota</taxon>
        <taxon>Sar</taxon>
        <taxon>Alveolata</taxon>
        <taxon>Ciliophora</taxon>
        <taxon>Intramacronucleata</taxon>
        <taxon>Spirotrichea</taxon>
        <taxon>Stichotrichia</taxon>
        <taxon>Sporadotrichida</taxon>
        <taxon>Oxytrichidae</taxon>
        <taxon>Stylonychinae</taxon>
        <taxon>Stylonychia</taxon>
    </lineage>
</organism>
<dbReference type="Proteomes" id="UP000039865">
    <property type="component" value="Unassembled WGS sequence"/>
</dbReference>
<dbReference type="InterPro" id="IPR009030">
    <property type="entry name" value="Growth_fac_rcpt_cys_sf"/>
</dbReference>
<dbReference type="PANTHER" id="PTHR15332:SF175">
    <property type="entry name" value="PROPROTEIN CONVERTASE SUBTILISIN_KEXIN TYPE 5-LIKE"/>
    <property type="match status" value="1"/>
</dbReference>
<accession>A0A077ZV41</accession>
<protein>
    <recommendedName>
        <fullName evidence="6">FU domain containing protein</fullName>
    </recommendedName>
</protein>
<keyword evidence="5" id="KW-1185">Reference proteome</keyword>
<dbReference type="OrthoDB" id="286906at2759"/>
<evidence type="ECO:0000256" key="3">
    <source>
        <dbReference type="SAM" id="Phobius"/>
    </source>
</evidence>
<evidence type="ECO:0000313" key="5">
    <source>
        <dbReference type="Proteomes" id="UP000039865"/>
    </source>
</evidence>
<dbReference type="SMART" id="SM00261">
    <property type="entry name" value="FU"/>
    <property type="match status" value="6"/>
</dbReference>
<feature type="compositionally biased region" description="Basic and acidic residues" evidence="2">
    <location>
        <begin position="2190"/>
        <end position="2203"/>
    </location>
</feature>
<feature type="region of interest" description="Disordered" evidence="2">
    <location>
        <begin position="2144"/>
        <end position="2231"/>
    </location>
</feature>
<dbReference type="CDD" id="cd00064">
    <property type="entry name" value="FU"/>
    <property type="match status" value="4"/>
</dbReference>
<evidence type="ECO:0000256" key="2">
    <source>
        <dbReference type="SAM" id="MobiDB-lite"/>
    </source>
</evidence>
<feature type="transmembrane region" description="Helical" evidence="3">
    <location>
        <begin position="1329"/>
        <end position="1348"/>
    </location>
</feature>
<keyword evidence="3" id="KW-0472">Membrane</keyword>
<dbReference type="SUPFAM" id="SSF57184">
    <property type="entry name" value="Growth factor receptor domain"/>
    <property type="match status" value="3"/>
</dbReference>
<feature type="transmembrane region" description="Helical" evidence="3">
    <location>
        <begin position="1395"/>
        <end position="1414"/>
    </location>
</feature>